<evidence type="ECO:0000256" key="1">
    <source>
        <dbReference type="ARBA" id="ARBA00006547"/>
    </source>
</evidence>
<evidence type="ECO:0000256" key="3">
    <source>
        <dbReference type="SAM" id="MobiDB-lite"/>
    </source>
</evidence>
<accession>A0A9J9LGB1</accession>
<evidence type="ECO:0000313" key="5">
    <source>
        <dbReference type="Proteomes" id="UP000001989"/>
    </source>
</evidence>
<dbReference type="PRINTS" id="PR01543">
    <property type="entry name" value="ANATRNSFRASE"/>
</dbReference>
<dbReference type="GO" id="GO:0004060">
    <property type="term" value="F:arylamine N-acetyltransferase activity"/>
    <property type="evidence" value="ECO:0007669"/>
    <property type="project" value="UniProtKB-EC"/>
</dbReference>
<dbReference type="Pfam" id="PF00797">
    <property type="entry name" value="Acetyltransf_2"/>
    <property type="match status" value="1"/>
</dbReference>
<dbReference type="InterPro" id="IPR038765">
    <property type="entry name" value="Papain-like_cys_pep_sf"/>
</dbReference>
<proteinExistence type="inferred from homology"/>
<dbReference type="Gene3D" id="3.30.2140.10">
    <property type="entry name" value="Arylamine N-acetyltransferase"/>
    <property type="match status" value="1"/>
</dbReference>
<dbReference type="SUPFAM" id="SSF54001">
    <property type="entry name" value="Cysteine proteinases"/>
    <property type="match status" value="1"/>
</dbReference>
<evidence type="ECO:0000256" key="2">
    <source>
        <dbReference type="RuleBase" id="RU003452"/>
    </source>
</evidence>
<keyword evidence="4" id="KW-0808">Transferase</keyword>
<dbReference type="Proteomes" id="UP000001989">
    <property type="component" value="Chromosome"/>
</dbReference>
<dbReference type="PANTHER" id="PTHR11786">
    <property type="entry name" value="N-HYDROXYARYLAMINE O-ACETYLTRANSFERASE"/>
    <property type="match status" value="1"/>
</dbReference>
<sequence>MGDQDVRRQPHPPELPQRGRARRPARGAADPGRRRRLQGAALLDGGRQAGLRHLLHQQALPRGAAGRVEGQLYRRRLCDLDAVDRHQGRRTGQDRDDRYRTTHRKLQEMTIPFDLDAYLARIATKAPPAADADGLAAIQRGQRLTIPFENLDVTLGRGISLDPAHVFDKLVHRRRGGYCFEQNSLFLRALHALGFEARPLLARVRLLTTEETPPRTHTLNLVRIDGRDWIADAGFGGSYTPPMPLADGSAATAPDGATFRLSRDERHGWMLERQGEPGADWHPQYSFTLDEVAPSDLEMANHWTATRPDTRFTTLTIVSLCLPTGFAALTDRHYSRRAGEQAVEADIESAKAYRLRLNFVFGIALDEVEVNGLGLY</sequence>
<feature type="region of interest" description="Disordered" evidence="3">
    <location>
        <begin position="1"/>
        <end position="36"/>
    </location>
</feature>
<reference evidence="4 5" key="1">
    <citation type="journal article" date="2010" name="J. Bacteriol.">
        <title>Genome sequence of the dioxin-mineralizing bacterium Sphingomonas wittichii RW1.</title>
        <authorList>
            <person name="Miller T.R."/>
            <person name="Delcher A.L."/>
            <person name="Salzberg S.L."/>
            <person name="Saunders E."/>
            <person name="Detter J.C."/>
            <person name="Halden R.U."/>
        </authorList>
    </citation>
    <scope>NUCLEOTIDE SEQUENCE [LARGE SCALE GENOMIC DNA]</scope>
    <source>
        <strain evidence="5">DSM 6014 / CCUG 31198 / JCM 15750 / NBRC 105917 / EY 4224 / RW1</strain>
    </source>
</reference>
<evidence type="ECO:0000313" key="4">
    <source>
        <dbReference type="EMBL" id="ABQ71013.1"/>
    </source>
</evidence>
<dbReference type="EC" id="2.3.1.5" evidence="4"/>
<organism evidence="4 5">
    <name type="scientific">Rhizorhabdus wittichii (strain DSM 6014 / CCUG 31198 / JCM 15750 / NBRC 105917 / EY 4224 / RW1)</name>
    <name type="common">Sphingomonas wittichii</name>
    <dbReference type="NCBI Taxonomy" id="392499"/>
    <lineage>
        <taxon>Bacteria</taxon>
        <taxon>Pseudomonadati</taxon>
        <taxon>Pseudomonadota</taxon>
        <taxon>Alphaproteobacteria</taxon>
        <taxon>Sphingomonadales</taxon>
        <taxon>Sphingomonadaceae</taxon>
        <taxon>Rhizorhabdus</taxon>
    </lineage>
</organism>
<comment type="similarity">
    <text evidence="1 2">Belongs to the arylamine N-acetyltransferase family.</text>
</comment>
<keyword evidence="5" id="KW-1185">Reference proteome</keyword>
<dbReference type="Gene3D" id="2.40.128.150">
    <property type="entry name" value="Cysteine proteinases"/>
    <property type="match status" value="1"/>
</dbReference>
<dbReference type="EMBL" id="CP000699">
    <property type="protein sequence ID" value="ABQ71013.1"/>
    <property type="molecule type" value="Genomic_DNA"/>
</dbReference>
<dbReference type="KEGG" id="swi:Swit_4676"/>
<dbReference type="InterPro" id="IPR001447">
    <property type="entry name" value="Arylamine_N-AcTrfase"/>
</dbReference>
<dbReference type="AlphaFoldDB" id="A0A9J9LGB1"/>
<name>A0A9J9LGB1_RHIWR</name>
<gene>
    <name evidence="4" type="ordered locus">Swit_4676</name>
</gene>
<protein>
    <submittedName>
        <fullName evidence="4">Arylamine N-acetyltransferase</fullName>
        <ecNumber evidence="4">2.3.1.5</ecNumber>
    </submittedName>
</protein>
<keyword evidence="4" id="KW-0012">Acyltransferase</keyword>
<dbReference type="PANTHER" id="PTHR11786:SF0">
    <property type="entry name" value="ARYLAMINE N-ACETYLTRANSFERASE 4-RELATED"/>
    <property type="match status" value="1"/>
</dbReference>